<keyword evidence="1" id="KW-1188">Viral release from host cell</keyword>
<organism evidence="3">
    <name type="scientific">uncultured Caudovirales phage</name>
    <dbReference type="NCBI Taxonomy" id="2100421"/>
    <lineage>
        <taxon>Viruses</taxon>
        <taxon>Duplodnaviria</taxon>
        <taxon>Heunggongvirae</taxon>
        <taxon>Uroviricota</taxon>
        <taxon>Caudoviricetes</taxon>
        <taxon>Peduoviridae</taxon>
        <taxon>Maltschvirus</taxon>
        <taxon>Maltschvirus maltsch</taxon>
    </lineage>
</organism>
<dbReference type="GO" id="GO:0098003">
    <property type="term" value="P:viral tail assembly"/>
    <property type="evidence" value="ECO:0007669"/>
    <property type="project" value="UniProtKB-KW"/>
</dbReference>
<dbReference type="EMBL" id="LR796316">
    <property type="protein sequence ID" value="CAB4135994.1"/>
    <property type="molecule type" value="Genomic_DNA"/>
</dbReference>
<dbReference type="InterPro" id="IPR013491">
    <property type="entry name" value="Tape_meas_N"/>
</dbReference>
<gene>
    <name evidence="3" type="ORF">UFOVP302_7</name>
    <name evidence="4" type="ORF">UFOVP579_7</name>
</gene>
<proteinExistence type="predicted"/>
<dbReference type="EMBL" id="LR796829">
    <property type="protein sequence ID" value="CAB4168639.1"/>
    <property type="molecule type" value="Genomic_DNA"/>
</dbReference>
<reference evidence="3" key="1">
    <citation type="submission" date="2020-04" db="EMBL/GenBank/DDBJ databases">
        <authorList>
            <person name="Chiriac C."/>
            <person name="Salcher M."/>
            <person name="Ghai R."/>
            <person name="Kavagutti S V."/>
        </authorList>
    </citation>
    <scope>NUCLEOTIDE SEQUENCE</scope>
</reference>
<name>A0A6J5LN53_9CAUD</name>
<evidence type="ECO:0000256" key="1">
    <source>
        <dbReference type="ARBA" id="ARBA00022465"/>
    </source>
</evidence>
<accession>A0A6J5LN53</accession>
<sequence length="527" mass="57473">MPTPVEYILRLTDQFTGPMRNAEQSANNLESGMDRIHGLMKNMAGIVGTAFAVDKLAQFGKSIIDAGSKVEDATTGLTTLLGDAAAATKVVKDTMEDATKTPFEFEGLLSANQQLIASGVNADKARSDVMNLANAVAASGKGNDEFQRMSANLAQISTVGKATAMDIKQFGIAGINVYKVLADYTHKPIAQVKEMEIGYGTLTAALQQAHEKGGIYYNGLENMQKNTSVKISNLGDTIFVSMVDVFQKMKPLTDFVLSGIANGLEWIKEKIDKLDLAGFANTMINGFNSFMEFIRPLFEPIKNLFTAVYNSVNKVWAALSQFSSEGTGLLEGIRTALIYLIDGFSWLYQHIYNTIAMAIDVIHTLYVVLQKLHIIDIFVLPFKIGWSVLKQIGSWIKSFYDSTIKPIVDTVVGVYDKFKSMMGIKDTVEKAKTKSASKTGENPVQDFIDKGALDKGKTEAMTPMSTKSDASKVSGTKATTINIKIDKLIELFKIETMQMTEGAGRVKELVAQAILEAVRDSQITAGM</sequence>
<feature type="domain" description="Tape measure protein N-terminal" evidence="2">
    <location>
        <begin position="61"/>
        <end position="237"/>
    </location>
</feature>
<dbReference type="NCBIfam" id="TIGR02675">
    <property type="entry name" value="tape_meas_nterm"/>
    <property type="match status" value="1"/>
</dbReference>
<protein>
    <submittedName>
        <fullName evidence="3">Caudovirus, tape measure, N-terminal</fullName>
    </submittedName>
</protein>
<evidence type="ECO:0000313" key="3">
    <source>
        <dbReference type="EMBL" id="CAB4135994.1"/>
    </source>
</evidence>
<evidence type="ECO:0000313" key="4">
    <source>
        <dbReference type="EMBL" id="CAB4168639.1"/>
    </source>
</evidence>
<evidence type="ECO:0000259" key="2">
    <source>
        <dbReference type="Pfam" id="PF20155"/>
    </source>
</evidence>
<dbReference type="Pfam" id="PF20155">
    <property type="entry name" value="TMP_3"/>
    <property type="match status" value="1"/>
</dbReference>
<keyword evidence="1" id="KW-1245">Viral tail assembly</keyword>